<dbReference type="NCBIfam" id="TIGR03925">
    <property type="entry name" value="T7SS_EccC_b"/>
    <property type="match status" value="1"/>
</dbReference>
<dbReference type="InterPro" id="IPR050206">
    <property type="entry name" value="FtsK/SpoIIIE/SftA"/>
</dbReference>
<dbReference type="GO" id="GO:0005524">
    <property type="term" value="F:ATP binding"/>
    <property type="evidence" value="ECO:0007669"/>
    <property type="project" value="UniProtKB-UniRule"/>
</dbReference>
<dbReference type="PANTHER" id="PTHR22683:SF1">
    <property type="entry name" value="TYPE VII SECRETION SYSTEM PROTEIN ESSC"/>
    <property type="match status" value="1"/>
</dbReference>
<evidence type="ECO:0000256" key="3">
    <source>
        <dbReference type="ARBA" id="ARBA00022840"/>
    </source>
</evidence>
<organism evidence="6 7">
    <name type="scientific">Mycobacterium stomatepiae</name>
    <dbReference type="NCBI Taxonomy" id="470076"/>
    <lineage>
        <taxon>Bacteria</taxon>
        <taxon>Bacillati</taxon>
        <taxon>Actinomycetota</taxon>
        <taxon>Actinomycetes</taxon>
        <taxon>Mycobacteriales</taxon>
        <taxon>Mycobacteriaceae</taxon>
        <taxon>Mycobacterium</taxon>
        <taxon>Mycobacterium simiae complex</taxon>
    </lineage>
</organism>
<keyword evidence="1" id="KW-0677">Repeat</keyword>
<keyword evidence="3 4" id="KW-0067">ATP-binding</keyword>
<evidence type="ECO:0000313" key="7">
    <source>
        <dbReference type="Proteomes" id="UP000467130"/>
    </source>
</evidence>
<evidence type="ECO:0000256" key="4">
    <source>
        <dbReference type="PROSITE-ProRule" id="PRU00289"/>
    </source>
</evidence>
<evidence type="ECO:0000256" key="2">
    <source>
        <dbReference type="ARBA" id="ARBA00022741"/>
    </source>
</evidence>
<proteinExistence type="predicted"/>
<keyword evidence="7" id="KW-1185">Reference proteome</keyword>
<feature type="binding site" evidence="4">
    <location>
        <begin position="348"/>
        <end position="355"/>
    </location>
    <ligand>
        <name>ATP</name>
        <dbReference type="ChEBI" id="CHEBI:30616"/>
    </ligand>
</feature>
<feature type="binding site" evidence="4">
    <location>
        <begin position="54"/>
        <end position="61"/>
    </location>
    <ligand>
        <name>ATP</name>
        <dbReference type="ChEBI" id="CHEBI:30616"/>
    </ligand>
</feature>
<dbReference type="PROSITE" id="PS50901">
    <property type="entry name" value="FTSK"/>
    <property type="match status" value="2"/>
</dbReference>
<dbReference type="Gene3D" id="3.40.50.300">
    <property type="entry name" value="P-loop containing nucleotide triphosphate hydrolases"/>
    <property type="match status" value="2"/>
</dbReference>
<sequence>MDALVASWRRKPWYVDYGDNPGLVFPVGVVDIPEDHAQRVHAIDAETDNIMVVATAQRGKSTTLMSLITSAALMYRPERITFFCIGASLYPVEDLPHVASVVSQTDKEGVSRTVASIEGLILAREAAFKQYQIDISEFRERRFGTEREGGTDPNDKFGDVFLVVDNFSDLYDKDSAMGDRVVSIARQGLSYGVHVATTAIAWLVGQKQALVNVSNARIQLRLSNPDETQMGEGLERRKAARNTLDRPGFGVTREGHEVLIGAPEITSAAGERIPTRQLGRVIAEVTGVGRLEKLARLPEQIQLAQIVAAFAETDVAADPFNIPFAIGESALQPTYLPTRTVPSMLVLGRQLCGKTTTLAAFGQAVMSRFSPEQAQITIIDPKTSLIGKIRGPHVRAYAYTADDIDAVIEELAAMMRDRLPPSGLSQEELLSRSTWEGPHHFLLIDDEQELRPHGAIGKAAASAPLWGLIERSREIGLHVIASRLPGNWAGVSITSPFLQKMTSSRAPTLFMDNDPATVKVFARVSAQQLPPGRGLLVTTDGAIEGVLVGAPE</sequence>
<evidence type="ECO:0000259" key="5">
    <source>
        <dbReference type="PROSITE" id="PS50901"/>
    </source>
</evidence>
<keyword evidence="2 4" id="KW-0547">Nucleotide-binding</keyword>
<dbReference type="GO" id="GO:0003677">
    <property type="term" value="F:DNA binding"/>
    <property type="evidence" value="ECO:0007669"/>
    <property type="project" value="InterPro"/>
</dbReference>
<dbReference type="InterPro" id="IPR002543">
    <property type="entry name" value="FtsK_dom"/>
</dbReference>
<dbReference type="Pfam" id="PF01580">
    <property type="entry name" value="FtsK_SpoIIIE"/>
    <property type="match status" value="2"/>
</dbReference>
<gene>
    <name evidence="6" type="ORF">MSTO_39250</name>
</gene>
<name>A0A7I7QBM3_9MYCO</name>
<dbReference type="InterPro" id="IPR027417">
    <property type="entry name" value="P-loop_NTPase"/>
</dbReference>
<evidence type="ECO:0000313" key="6">
    <source>
        <dbReference type="EMBL" id="BBY23720.1"/>
    </source>
</evidence>
<dbReference type="KEGG" id="msto:MSTO_39250"/>
<dbReference type="InterPro" id="IPR023837">
    <property type="entry name" value="EccCb-like_Actinobacteria"/>
</dbReference>
<protein>
    <recommendedName>
        <fullName evidence="5">FtsK domain-containing protein</fullName>
    </recommendedName>
</protein>
<evidence type="ECO:0000256" key="1">
    <source>
        <dbReference type="ARBA" id="ARBA00022737"/>
    </source>
</evidence>
<feature type="domain" description="FtsK" evidence="5">
    <location>
        <begin position="331"/>
        <end position="517"/>
    </location>
</feature>
<dbReference type="Proteomes" id="UP000467130">
    <property type="component" value="Chromosome"/>
</dbReference>
<feature type="domain" description="FtsK" evidence="5">
    <location>
        <begin position="37"/>
        <end position="229"/>
    </location>
</feature>
<dbReference type="AlphaFoldDB" id="A0A7I7QBM3"/>
<dbReference type="PANTHER" id="PTHR22683">
    <property type="entry name" value="SPORULATION PROTEIN RELATED"/>
    <property type="match status" value="1"/>
</dbReference>
<accession>A0A7I7QBM3</accession>
<reference evidence="6 7" key="1">
    <citation type="journal article" date="2019" name="Emerg. Microbes Infect.">
        <title>Comprehensive subspecies identification of 175 nontuberculous mycobacteria species based on 7547 genomic profiles.</title>
        <authorList>
            <person name="Matsumoto Y."/>
            <person name="Kinjo T."/>
            <person name="Motooka D."/>
            <person name="Nabeya D."/>
            <person name="Jung N."/>
            <person name="Uechi K."/>
            <person name="Horii T."/>
            <person name="Iida T."/>
            <person name="Fujita J."/>
            <person name="Nakamura S."/>
        </authorList>
    </citation>
    <scope>NUCLEOTIDE SEQUENCE [LARGE SCALE GENOMIC DNA]</scope>
    <source>
        <strain evidence="6 7">JCM 17783</strain>
    </source>
</reference>
<dbReference type="EMBL" id="AP022587">
    <property type="protein sequence ID" value="BBY23720.1"/>
    <property type="molecule type" value="Genomic_DNA"/>
</dbReference>